<evidence type="ECO:0000256" key="1">
    <source>
        <dbReference type="SAM" id="MobiDB-lite"/>
    </source>
</evidence>
<dbReference type="GO" id="GO:0006313">
    <property type="term" value="P:DNA transposition"/>
    <property type="evidence" value="ECO:0007669"/>
    <property type="project" value="InterPro"/>
</dbReference>
<evidence type="ECO:0000313" key="3">
    <source>
        <dbReference type="EMBL" id="WTZ13879.1"/>
    </source>
</evidence>
<dbReference type="GO" id="GO:0004803">
    <property type="term" value="F:transposase activity"/>
    <property type="evidence" value="ECO:0007669"/>
    <property type="project" value="InterPro"/>
</dbReference>
<dbReference type="EMBL" id="CP109546">
    <property type="protein sequence ID" value="WTZ13879.1"/>
    <property type="molecule type" value="Genomic_DNA"/>
</dbReference>
<feature type="compositionally biased region" description="Basic and acidic residues" evidence="1">
    <location>
        <begin position="294"/>
        <end position="310"/>
    </location>
</feature>
<evidence type="ECO:0000259" key="2">
    <source>
        <dbReference type="Pfam" id="PF01526"/>
    </source>
</evidence>
<feature type="region of interest" description="Disordered" evidence="1">
    <location>
        <begin position="227"/>
        <end position="326"/>
    </location>
</feature>
<feature type="region of interest" description="Disordered" evidence="1">
    <location>
        <begin position="1"/>
        <end position="42"/>
    </location>
</feature>
<sequence>MARRYPPERRATPPAPRARGDGPIASIRLYRPDDTPPGWPALGGSLTRPIRWELIEQQYDQMVKYATALRLGTAEAEQVLRRFTRGGPKHPTYQALEELGRAVRTIFACAYLASPDLRREIHGGFQVMENWNSANTVLHYGKDGALTGPDREHAETSMLVLHLLQSALVHVNTLLLQQVLAEPKWAKKLSTEDRRGLTALFWSNINPYDTFRLDMNKRLDLAPCPAPALRWTPPPGRPRRHDDRVPRLPGPHRPPDERGRMAGPRSVAGLRRTGPPCGRRAPRASGGRPVGVRQGRDRELLERHPSDAPGHRPPIPGVSSCGTESR</sequence>
<dbReference type="InterPro" id="IPR002513">
    <property type="entry name" value="Tn3_Tnp_DDE_dom"/>
</dbReference>
<proteinExistence type="predicted"/>
<dbReference type="AlphaFoldDB" id="A0AAU3I8E9"/>
<feature type="compositionally biased region" description="Low complexity" evidence="1">
    <location>
        <begin position="271"/>
        <end position="287"/>
    </location>
</feature>
<name>A0AAU3I8E9_9ACTN</name>
<feature type="domain" description="Tn3 transposase DDE" evidence="2">
    <location>
        <begin position="24"/>
        <end position="208"/>
    </location>
</feature>
<reference evidence="3" key="1">
    <citation type="submission" date="2022-10" db="EMBL/GenBank/DDBJ databases">
        <title>The complete genomes of actinobacterial strains from the NBC collection.</title>
        <authorList>
            <person name="Joergensen T.S."/>
            <person name="Alvarez Arevalo M."/>
            <person name="Sterndorff E.B."/>
            <person name="Faurdal D."/>
            <person name="Vuksanovic O."/>
            <person name="Mourched A.-S."/>
            <person name="Charusanti P."/>
            <person name="Shaw S."/>
            <person name="Blin K."/>
            <person name="Weber T."/>
        </authorList>
    </citation>
    <scope>NUCLEOTIDE SEQUENCE</scope>
    <source>
        <strain evidence="3">NBC_01393</strain>
    </source>
</reference>
<dbReference type="Pfam" id="PF01526">
    <property type="entry name" value="DDE_Tnp_Tn3"/>
    <property type="match status" value="1"/>
</dbReference>
<organism evidence="3">
    <name type="scientific">Streptomyces sp. NBC_01393</name>
    <dbReference type="NCBI Taxonomy" id="2903851"/>
    <lineage>
        <taxon>Bacteria</taxon>
        <taxon>Bacillati</taxon>
        <taxon>Actinomycetota</taxon>
        <taxon>Actinomycetes</taxon>
        <taxon>Kitasatosporales</taxon>
        <taxon>Streptomycetaceae</taxon>
        <taxon>Streptomyces</taxon>
    </lineage>
</organism>
<accession>A0AAU3I8E9</accession>
<feature type="compositionally biased region" description="Basic and acidic residues" evidence="1">
    <location>
        <begin position="1"/>
        <end position="11"/>
    </location>
</feature>
<gene>
    <name evidence="3" type="ORF">OG699_41465</name>
</gene>
<protein>
    <submittedName>
        <fullName evidence="3">Transposase</fullName>
    </submittedName>
</protein>